<dbReference type="Proteomes" id="UP000094487">
    <property type="component" value="Unassembled WGS sequence"/>
</dbReference>
<gene>
    <name evidence="3" type="ORF">BFL28_08655</name>
</gene>
<dbReference type="InterPro" id="IPR046741">
    <property type="entry name" value="DUF6791"/>
</dbReference>
<keyword evidence="4" id="KW-1185">Reference proteome</keyword>
<dbReference type="InterPro" id="IPR000594">
    <property type="entry name" value="ThiF_NAD_FAD-bd"/>
</dbReference>
<dbReference type="STRING" id="1888892.BFL28_08655"/>
<dbReference type="InterPro" id="IPR035985">
    <property type="entry name" value="Ubiquitin-activating_enz"/>
</dbReference>
<dbReference type="RefSeq" id="WP_069318648.1">
    <property type="nucleotide sequence ID" value="NZ_MDDS01000003.1"/>
</dbReference>
<dbReference type="SUPFAM" id="SSF69572">
    <property type="entry name" value="Activating enzymes of the ubiquitin-like proteins"/>
    <property type="match status" value="1"/>
</dbReference>
<evidence type="ECO:0000313" key="3">
    <source>
        <dbReference type="EMBL" id="ODP39691.1"/>
    </source>
</evidence>
<dbReference type="Pfam" id="PF20590">
    <property type="entry name" value="DUF6791"/>
    <property type="match status" value="1"/>
</dbReference>
<evidence type="ECO:0000259" key="2">
    <source>
        <dbReference type="Pfam" id="PF20590"/>
    </source>
</evidence>
<dbReference type="OrthoDB" id="8773615at2"/>
<name>A0A1E3M185_9SPHN</name>
<organism evidence="3 4">
    <name type="scientific">Sphingomonas turrisvirgatae</name>
    <dbReference type="NCBI Taxonomy" id="1888892"/>
    <lineage>
        <taxon>Bacteria</taxon>
        <taxon>Pseudomonadati</taxon>
        <taxon>Pseudomonadota</taxon>
        <taxon>Alphaproteobacteria</taxon>
        <taxon>Sphingomonadales</taxon>
        <taxon>Sphingomonadaceae</taxon>
        <taxon>Sphingomonas</taxon>
    </lineage>
</organism>
<feature type="domain" description="THIF-type NAD/FAD binding fold" evidence="1">
    <location>
        <begin position="173"/>
        <end position="299"/>
    </location>
</feature>
<protein>
    <submittedName>
        <fullName evidence="3">Uncharacterized protein</fullName>
    </submittedName>
</protein>
<reference evidence="3 4" key="1">
    <citation type="submission" date="2016-08" db="EMBL/GenBank/DDBJ databases">
        <title>Draft genome of the agarase producing Sphingomonas sp. MCT13.</title>
        <authorList>
            <person name="D'Andrea M.M."/>
            <person name="Rossolini G.M."/>
            <person name="Thaller M.C."/>
        </authorList>
    </citation>
    <scope>NUCLEOTIDE SEQUENCE [LARGE SCALE GENOMIC DNA]</scope>
    <source>
        <strain evidence="3 4">MCT13</strain>
    </source>
</reference>
<evidence type="ECO:0000259" key="1">
    <source>
        <dbReference type="Pfam" id="PF00899"/>
    </source>
</evidence>
<sequence>MSAPRTSRSADLQRLVDDGYEVAIVAGYLVVRDVPYVDRYRRVRRGQLVSTLDLAGDRTIAPRDHQAWFAGALPCDREGRPLVNMVHAQHQRRDLGGGLVVDHWLCSKPIGREFVDYHEKMVTFVHQISSHAVALDPSATARTGRIVAADGSESPFHYVDTATSRSGIGNLSDRLAGQVIGIVGLGGTGGYVLDFLSKTPVARIHLFDDDLFLQHNAFRAPGAASRDSLAERRAKVDHFDRIYSRLHRGIVPHRVRMGCTTAHLLDGMDFVFLCLDDPSAKRPMIDRLEDRGVAFVDVGMGLQAGNDGLTGVLRVTTSTAEVRDHVWDRNRIPMAGAIDDDPYSTNIQVVELNALNAALAVTRWKRLFGFYVDLGAEYFATYDVAGNYIINEDTTK</sequence>
<accession>A0A1E3M185</accession>
<dbReference type="NCBIfam" id="NF004805">
    <property type="entry name" value="PRK06153.1-4"/>
    <property type="match status" value="1"/>
</dbReference>
<dbReference type="Gene3D" id="3.40.50.720">
    <property type="entry name" value="NAD(P)-binding Rossmann-like Domain"/>
    <property type="match status" value="1"/>
</dbReference>
<dbReference type="Pfam" id="PF00899">
    <property type="entry name" value="ThiF"/>
    <property type="match status" value="1"/>
</dbReference>
<dbReference type="AlphaFoldDB" id="A0A1E3M185"/>
<dbReference type="GO" id="GO:0008641">
    <property type="term" value="F:ubiquitin-like modifier activating enzyme activity"/>
    <property type="evidence" value="ECO:0007669"/>
    <property type="project" value="InterPro"/>
</dbReference>
<comment type="caution">
    <text evidence="3">The sequence shown here is derived from an EMBL/GenBank/DDBJ whole genome shotgun (WGS) entry which is preliminary data.</text>
</comment>
<dbReference type="EMBL" id="MDDS01000003">
    <property type="protein sequence ID" value="ODP39691.1"/>
    <property type="molecule type" value="Genomic_DNA"/>
</dbReference>
<evidence type="ECO:0000313" key="4">
    <source>
        <dbReference type="Proteomes" id="UP000094487"/>
    </source>
</evidence>
<dbReference type="NCBIfam" id="NF004804">
    <property type="entry name" value="PRK06153.1-3"/>
    <property type="match status" value="1"/>
</dbReference>
<proteinExistence type="predicted"/>
<feature type="domain" description="DUF6791" evidence="2">
    <location>
        <begin position="10"/>
        <end position="161"/>
    </location>
</feature>